<dbReference type="EnsemblMetazoa" id="PPA45930.1">
    <property type="protein sequence ID" value="PPA45930.1"/>
    <property type="gene ID" value="WBGene00284299"/>
</dbReference>
<accession>A0A2A6BZK5</accession>
<name>A0A2A6BZK5_PRIPA</name>
<reference evidence="3" key="1">
    <citation type="journal article" date="2008" name="Nat. Genet.">
        <title>The Pristionchus pacificus genome provides a unique perspective on nematode lifestyle and parasitism.</title>
        <authorList>
            <person name="Dieterich C."/>
            <person name="Clifton S.W."/>
            <person name="Schuster L.N."/>
            <person name="Chinwalla A."/>
            <person name="Delehaunty K."/>
            <person name="Dinkelacker I."/>
            <person name="Fulton L."/>
            <person name="Fulton R."/>
            <person name="Godfrey J."/>
            <person name="Minx P."/>
            <person name="Mitreva M."/>
            <person name="Roeseler W."/>
            <person name="Tian H."/>
            <person name="Witte H."/>
            <person name="Yang S.P."/>
            <person name="Wilson R.K."/>
            <person name="Sommer R.J."/>
        </authorList>
    </citation>
    <scope>NUCLEOTIDE SEQUENCE [LARGE SCALE GENOMIC DNA]</scope>
    <source>
        <strain evidence="3">PS312</strain>
    </source>
</reference>
<reference evidence="2" key="2">
    <citation type="submission" date="2022-06" db="UniProtKB">
        <authorList>
            <consortium name="EnsemblMetazoa"/>
        </authorList>
    </citation>
    <scope>IDENTIFICATION</scope>
    <source>
        <strain evidence="2">PS312</strain>
    </source>
</reference>
<evidence type="ECO:0000313" key="2">
    <source>
        <dbReference type="EnsemblMetazoa" id="PPA45930.1"/>
    </source>
</evidence>
<feature type="region of interest" description="Disordered" evidence="1">
    <location>
        <begin position="1"/>
        <end position="42"/>
    </location>
</feature>
<proteinExistence type="predicted"/>
<sequence length="62" mass="6727">MAISMIHRVEKVSRLEAGEQAKRRETNPSPPPSPSPSRSCSTVLESGCCVCWTVPNVVPFEG</sequence>
<organism evidence="2 3">
    <name type="scientific">Pristionchus pacificus</name>
    <name type="common">Parasitic nematode worm</name>
    <dbReference type="NCBI Taxonomy" id="54126"/>
    <lineage>
        <taxon>Eukaryota</taxon>
        <taxon>Metazoa</taxon>
        <taxon>Ecdysozoa</taxon>
        <taxon>Nematoda</taxon>
        <taxon>Chromadorea</taxon>
        <taxon>Rhabditida</taxon>
        <taxon>Rhabditina</taxon>
        <taxon>Diplogasteromorpha</taxon>
        <taxon>Diplogasteroidea</taxon>
        <taxon>Neodiplogasteridae</taxon>
        <taxon>Pristionchus</taxon>
    </lineage>
</organism>
<dbReference type="AlphaFoldDB" id="A0A2A6BZK5"/>
<protein>
    <submittedName>
        <fullName evidence="2">Uncharacterized protein</fullName>
    </submittedName>
</protein>
<gene>
    <name evidence="2" type="primary">WBGene00284299</name>
</gene>
<feature type="compositionally biased region" description="Basic and acidic residues" evidence="1">
    <location>
        <begin position="7"/>
        <end position="26"/>
    </location>
</feature>
<evidence type="ECO:0000313" key="3">
    <source>
        <dbReference type="Proteomes" id="UP000005239"/>
    </source>
</evidence>
<accession>A0A8R1V4N4</accession>
<evidence type="ECO:0000256" key="1">
    <source>
        <dbReference type="SAM" id="MobiDB-lite"/>
    </source>
</evidence>
<keyword evidence="3" id="KW-1185">Reference proteome</keyword>
<dbReference type="Proteomes" id="UP000005239">
    <property type="component" value="Unassembled WGS sequence"/>
</dbReference>